<evidence type="ECO:0000313" key="4">
    <source>
        <dbReference type="EMBL" id="EOL41813.1"/>
    </source>
</evidence>
<feature type="domain" description="Mga helix-turn-helix" evidence="3">
    <location>
        <begin position="86"/>
        <end position="169"/>
    </location>
</feature>
<gene>
    <name evidence="4" type="ORF">UC3_03378</name>
</gene>
<dbReference type="eggNOG" id="COG3711">
    <property type="taxonomic scope" value="Bacteria"/>
</dbReference>
<dbReference type="InterPro" id="IPR007737">
    <property type="entry name" value="Mga_HTH"/>
</dbReference>
<protein>
    <recommendedName>
        <fullName evidence="3">Mga helix-turn-helix domain-containing protein</fullName>
    </recommendedName>
</protein>
<dbReference type="PANTHER" id="PTHR30185">
    <property type="entry name" value="CRYPTIC BETA-GLUCOSIDE BGL OPERON ANTITERMINATOR"/>
    <property type="match status" value="1"/>
</dbReference>
<comment type="caution">
    <text evidence="4">The sequence shown here is derived from an EMBL/GenBank/DDBJ whole genome shotgun (WGS) entry which is preliminary data.</text>
</comment>
<evidence type="ECO:0000313" key="5">
    <source>
        <dbReference type="Proteomes" id="UP000013785"/>
    </source>
</evidence>
<keyword evidence="2" id="KW-0804">Transcription</keyword>
<dbReference type="InterPro" id="IPR036388">
    <property type="entry name" value="WH-like_DNA-bd_sf"/>
</dbReference>
<accession>R3TL98</accession>
<dbReference type="Pfam" id="PF05043">
    <property type="entry name" value="Mga"/>
    <property type="match status" value="1"/>
</dbReference>
<keyword evidence="5" id="KW-1185">Reference proteome</keyword>
<keyword evidence="1" id="KW-0805">Transcription regulation</keyword>
<organism evidence="4 5">
    <name type="scientific">Enterococcus phoeniculicola ATCC BAA-412</name>
    <dbReference type="NCBI Taxonomy" id="1158610"/>
    <lineage>
        <taxon>Bacteria</taxon>
        <taxon>Bacillati</taxon>
        <taxon>Bacillota</taxon>
        <taxon>Bacilli</taxon>
        <taxon>Lactobacillales</taxon>
        <taxon>Enterococcaceae</taxon>
        <taxon>Enterococcus</taxon>
    </lineage>
</organism>
<evidence type="ECO:0000259" key="3">
    <source>
        <dbReference type="Pfam" id="PF05043"/>
    </source>
</evidence>
<sequence length="492" mass="58009">MEVFNEFLGRQAEKELQLLKLLYLEAPTFLSVKELSMELQIDRRTVYKYYNALTKIPYLNQEKKGEILVQKHNLGYTFKGTKADYKLIKQQLIQSNPFYEMLVTLFFYNEVNITKFSIENFVSESSIRDRLVKLETALATFHLSIQKKDKVIYLNGDEKRIRYVMVLFFWRIYNGLDWPFQGIVQGKTKSIISTLAEVTDYKITKVNNELLSYILAVNVIRNQKFFLVDNNFIEKTALSRHILNANQELKRTTEKILKKNYFFNSNESDFVLLWLSMVANFHSNSNNLTKEYAHYICENIVSSSNSEWYKRRVTELTEREQTAFWEVLVYGHMCTELFKDIGFTITGYDVKSYLEDTYPAYFPKVRAILSQFTLGMYTEEERESLLYYYTLAYSLIEEVSFFSNLIKVKLETDLPQVLEIGVKKRIEKTFENFYNLDVDTTNKYDSYDLCISTSPLSILDKDYASLLINAQVTLNDFVKINELLKKISDHKK</sequence>
<dbReference type="PANTHER" id="PTHR30185:SF18">
    <property type="entry name" value="TRANSCRIPTIONAL REGULATOR MTLR"/>
    <property type="match status" value="1"/>
</dbReference>
<dbReference type="InterPro" id="IPR050661">
    <property type="entry name" value="BglG_antiterminators"/>
</dbReference>
<dbReference type="Gene3D" id="1.10.10.10">
    <property type="entry name" value="Winged helix-like DNA-binding domain superfamily/Winged helix DNA-binding domain"/>
    <property type="match status" value="2"/>
</dbReference>
<dbReference type="STRING" id="154621.RV11_GL001412"/>
<dbReference type="HOGENOM" id="CLU_036476_3_0_9"/>
<reference evidence="4 5" key="1">
    <citation type="submission" date="2013-02" db="EMBL/GenBank/DDBJ databases">
        <title>The Genome Sequence of Enterococcus phoeniculicola BAA-412.</title>
        <authorList>
            <consortium name="The Broad Institute Genome Sequencing Platform"/>
            <consortium name="The Broad Institute Genome Sequencing Center for Infectious Disease"/>
            <person name="Earl A.M."/>
            <person name="Gilmore M.S."/>
            <person name="Lebreton F."/>
            <person name="Walker B."/>
            <person name="Young S.K."/>
            <person name="Zeng Q."/>
            <person name="Gargeya S."/>
            <person name="Fitzgerald M."/>
            <person name="Haas B."/>
            <person name="Abouelleil A."/>
            <person name="Alvarado L."/>
            <person name="Arachchi H.M."/>
            <person name="Berlin A.M."/>
            <person name="Chapman S.B."/>
            <person name="Dewar J."/>
            <person name="Goldberg J."/>
            <person name="Griggs A."/>
            <person name="Gujja S."/>
            <person name="Hansen M."/>
            <person name="Howarth C."/>
            <person name="Imamovic A."/>
            <person name="Larimer J."/>
            <person name="McCowan C."/>
            <person name="Murphy C."/>
            <person name="Neiman D."/>
            <person name="Pearson M."/>
            <person name="Priest M."/>
            <person name="Roberts A."/>
            <person name="Saif S."/>
            <person name="Shea T."/>
            <person name="Sisk P."/>
            <person name="Sykes S."/>
            <person name="Wortman J."/>
            <person name="Nusbaum C."/>
            <person name="Birren B."/>
        </authorList>
    </citation>
    <scope>NUCLEOTIDE SEQUENCE [LARGE SCALE GENOMIC DNA]</scope>
    <source>
        <strain evidence="4 5">ATCC BAA-412</strain>
    </source>
</reference>
<dbReference type="Proteomes" id="UP000013785">
    <property type="component" value="Unassembled WGS sequence"/>
</dbReference>
<dbReference type="EMBL" id="AJAT01000018">
    <property type="protein sequence ID" value="EOL41813.1"/>
    <property type="molecule type" value="Genomic_DNA"/>
</dbReference>
<dbReference type="RefSeq" id="WP_010770008.1">
    <property type="nucleotide sequence ID" value="NZ_ASWE01000001.1"/>
</dbReference>
<evidence type="ECO:0000256" key="2">
    <source>
        <dbReference type="ARBA" id="ARBA00023163"/>
    </source>
</evidence>
<dbReference type="AlphaFoldDB" id="R3TL98"/>
<dbReference type="OrthoDB" id="2194501at2"/>
<dbReference type="PATRIC" id="fig|1158610.3.peg.3372"/>
<evidence type="ECO:0000256" key="1">
    <source>
        <dbReference type="ARBA" id="ARBA00023015"/>
    </source>
</evidence>
<name>R3TL98_9ENTE</name>
<proteinExistence type="predicted"/>